<dbReference type="InterPro" id="IPR009057">
    <property type="entry name" value="Homeodomain-like_sf"/>
</dbReference>
<reference evidence="7" key="1">
    <citation type="journal article" date="2019" name="Int. J. Syst. Evol. Microbiol.">
        <title>The Global Catalogue of Microorganisms (GCM) 10K type strain sequencing project: providing services to taxonomists for standard genome sequencing and annotation.</title>
        <authorList>
            <consortium name="The Broad Institute Genomics Platform"/>
            <consortium name="The Broad Institute Genome Sequencing Center for Infectious Disease"/>
            <person name="Wu L."/>
            <person name="Ma J."/>
        </authorList>
    </citation>
    <scope>NUCLEOTIDE SEQUENCE [LARGE SCALE GENOMIC DNA]</scope>
    <source>
        <strain evidence="7">CCUG 50754</strain>
    </source>
</reference>
<name>A0ABW2ZMS1_9MICO</name>
<organism evidence="6 7">
    <name type="scientific">Microbacterium koreense</name>
    <dbReference type="NCBI Taxonomy" id="323761"/>
    <lineage>
        <taxon>Bacteria</taxon>
        <taxon>Bacillati</taxon>
        <taxon>Actinomycetota</taxon>
        <taxon>Actinomycetes</taxon>
        <taxon>Micrococcales</taxon>
        <taxon>Microbacteriaceae</taxon>
        <taxon>Microbacterium</taxon>
    </lineage>
</organism>
<evidence type="ECO:0000313" key="7">
    <source>
        <dbReference type="Proteomes" id="UP001597042"/>
    </source>
</evidence>
<evidence type="ECO:0000256" key="4">
    <source>
        <dbReference type="PROSITE-ProRule" id="PRU00335"/>
    </source>
</evidence>
<evidence type="ECO:0000256" key="3">
    <source>
        <dbReference type="ARBA" id="ARBA00023163"/>
    </source>
</evidence>
<dbReference type="PANTHER" id="PTHR47506">
    <property type="entry name" value="TRANSCRIPTIONAL REGULATORY PROTEIN"/>
    <property type="match status" value="1"/>
</dbReference>
<dbReference type="PANTHER" id="PTHR47506:SF1">
    <property type="entry name" value="HTH-TYPE TRANSCRIPTIONAL REGULATOR YJDC"/>
    <property type="match status" value="1"/>
</dbReference>
<keyword evidence="3" id="KW-0804">Transcription</keyword>
<dbReference type="PROSITE" id="PS50977">
    <property type="entry name" value="HTH_TETR_2"/>
    <property type="match status" value="1"/>
</dbReference>
<keyword evidence="7" id="KW-1185">Reference proteome</keyword>
<dbReference type="Proteomes" id="UP001597042">
    <property type="component" value="Unassembled WGS sequence"/>
</dbReference>
<evidence type="ECO:0000256" key="2">
    <source>
        <dbReference type="ARBA" id="ARBA00023125"/>
    </source>
</evidence>
<protein>
    <submittedName>
        <fullName evidence="6">TetR/AcrR family transcriptional regulator</fullName>
    </submittedName>
</protein>
<sequence>MSENVSRTRGTARDRLLAAARDLFYVNGINTTGVEALATAAGVTKATLYNNFRSKDEVVVAYLREKLSATKAALDAHDDPSAPPPERVAVVFDSLAADIDAGRFQGCPFAKAAVEVPANTAAMTVVREHHDTVVGHLTGITADPRAAETITMLYDGAIVAAKATGDVAPVVHARDAALDLLPRR</sequence>
<evidence type="ECO:0000313" key="6">
    <source>
        <dbReference type="EMBL" id="MFD0779843.1"/>
    </source>
</evidence>
<dbReference type="RefSeq" id="WP_378751324.1">
    <property type="nucleotide sequence ID" value="NZ_JBHSSV010000005.1"/>
</dbReference>
<feature type="domain" description="HTH tetR-type" evidence="5">
    <location>
        <begin position="10"/>
        <end position="70"/>
    </location>
</feature>
<gene>
    <name evidence="6" type="ORF">ACFQZV_00845</name>
</gene>
<proteinExistence type="predicted"/>
<keyword evidence="2 4" id="KW-0238">DNA-binding</keyword>
<dbReference type="Gene3D" id="1.10.357.10">
    <property type="entry name" value="Tetracycline Repressor, domain 2"/>
    <property type="match status" value="1"/>
</dbReference>
<evidence type="ECO:0000256" key="1">
    <source>
        <dbReference type="ARBA" id="ARBA00023015"/>
    </source>
</evidence>
<dbReference type="InterPro" id="IPR036271">
    <property type="entry name" value="Tet_transcr_reg_TetR-rel_C_sf"/>
</dbReference>
<comment type="caution">
    <text evidence="6">The sequence shown here is derived from an EMBL/GenBank/DDBJ whole genome shotgun (WGS) entry which is preliminary data.</text>
</comment>
<dbReference type="EMBL" id="JBHTIM010000001">
    <property type="protein sequence ID" value="MFD0779843.1"/>
    <property type="molecule type" value="Genomic_DNA"/>
</dbReference>
<dbReference type="SUPFAM" id="SSF46689">
    <property type="entry name" value="Homeodomain-like"/>
    <property type="match status" value="1"/>
</dbReference>
<accession>A0ABW2ZMS1</accession>
<keyword evidence="1" id="KW-0805">Transcription regulation</keyword>
<dbReference type="SUPFAM" id="SSF48498">
    <property type="entry name" value="Tetracyclin repressor-like, C-terminal domain"/>
    <property type="match status" value="1"/>
</dbReference>
<dbReference type="InterPro" id="IPR001647">
    <property type="entry name" value="HTH_TetR"/>
</dbReference>
<dbReference type="PRINTS" id="PR00455">
    <property type="entry name" value="HTHTETR"/>
</dbReference>
<evidence type="ECO:0000259" key="5">
    <source>
        <dbReference type="PROSITE" id="PS50977"/>
    </source>
</evidence>
<feature type="DNA-binding region" description="H-T-H motif" evidence="4">
    <location>
        <begin position="33"/>
        <end position="52"/>
    </location>
</feature>
<dbReference type="Pfam" id="PF00440">
    <property type="entry name" value="TetR_N"/>
    <property type="match status" value="1"/>
</dbReference>